<evidence type="ECO:0000313" key="2">
    <source>
        <dbReference type="Proteomes" id="UP000295146"/>
    </source>
</evidence>
<proteinExistence type="predicted"/>
<comment type="caution">
    <text evidence="1">The sequence shown here is derived from an EMBL/GenBank/DDBJ whole genome shotgun (WGS) entry which is preliminary data.</text>
</comment>
<organism evidence="1 2">
    <name type="scientific">Kribbella pratensis</name>
    <dbReference type="NCBI Taxonomy" id="2512112"/>
    <lineage>
        <taxon>Bacteria</taxon>
        <taxon>Bacillati</taxon>
        <taxon>Actinomycetota</taxon>
        <taxon>Actinomycetes</taxon>
        <taxon>Propionibacteriales</taxon>
        <taxon>Kribbellaceae</taxon>
        <taxon>Kribbella</taxon>
    </lineage>
</organism>
<sequence>MNGVAREPVDESAQRVERATADLGDLHRQLIRAGEGEIDTAELRASAEAYWRVHRPVLVALATALGEQLRAQALQALYQWQRELPPRHDPPR</sequence>
<dbReference type="OrthoDB" id="9941546at2"/>
<dbReference type="EMBL" id="SODP01000002">
    <property type="protein sequence ID" value="TDW70572.1"/>
    <property type="molecule type" value="Genomic_DNA"/>
</dbReference>
<dbReference type="AlphaFoldDB" id="A0A4R8C411"/>
<dbReference type="RefSeq" id="WP_134105741.1">
    <property type="nucleotide sequence ID" value="NZ_SODP01000002.1"/>
</dbReference>
<protein>
    <submittedName>
        <fullName evidence="1">Uncharacterized protein</fullName>
    </submittedName>
</protein>
<gene>
    <name evidence="1" type="ORF">EV653_4620</name>
</gene>
<accession>A0A4R8C411</accession>
<keyword evidence="2" id="KW-1185">Reference proteome</keyword>
<reference evidence="1 2" key="1">
    <citation type="submission" date="2019-03" db="EMBL/GenBank/DDBJ databases">
        <title>Genomic Encyclopedia of Type Strains, Phase III (KMG-III): the genomes of soil and plant-associated and newly described type strains.</title>
        <authorList>
            <person name="Whitman W."/>
        </authorList>
    </citation>
    <scope>NUCLEOTIDE SEQUENCE [LARGE SCALE GENOMIC DNA]</scope>
    <source>
        <strain evidence="1 2">VKM Ac-2573</strain>
    </source>
</reference>
<dbReference type="Proteomes" id="UP000295146">
    <property type="component" value="Unassembled WGS sequence"/>
</dbReference>
<name>A0A4R8C411_9ACTN</name>
<evidence type="ECO:0000313" key="1">
    <source>
        <dbReference type="EMBL" id="TDW70572.1"/>
    </source>
</evidence>